<dbReference type="OrthoDB" id="18894at2759"/>
<evidence type="ECO:0000313" key="2">
    <source>
        <dbReference type="EMBL" id="KRH92841.1"/>
    </source>
</evidence>
<keyword evidence="1" id="KW-1133">Transmembrane helix</keyword>
<protein>
    <recommendedName>
        <fullName evidence="4">Sugar phosphate transporter domain-containing protein</fullName>
    </recommendedName>
</protein>
<evidence type="ECO:0000256" key="1">
    <source>
        <dbReference type="SAM" id="Phobius"/>
    </source>
</evidence>
<accession>A0A0R0LTR5</accession>
<organism evidence="2 3">
    <name type="scientific">Pseudoloma neurophilia</name>
    <dbReference type="NCBI Taxonomy" id="146866"/>
    <lineage>
        <taxon>Eukaryota</taxon>
        <taxon>Fungi</taxon>
        <taxon>Fungi incertae sedis</taxon>
        <taxon>Microsporidia</taxon>
        <taxon>Pseudoloma</taxon>
    </lineage>
</organism>
<dbReference type="EMBL" id="LGUB01000642">
    <property type="protein sequence ID" value="KRH92841.1"/>
    <property type="molecule type" value="Genomic_DNA"/>
</dbReference>
<feature type="transmembrane region" description="Helical" evidence="1">
    <location>
        <begin position="51"/>
        <end position="71"/>
    </location>
</feature>
<feature type="transmembrane region" description="Helical" evidence="1">
    <location>
        <begin position="522"/>
        <end position="542"/>
    </location>
</feature>
<comment type="caution">
    <text evidence="2">The sequence shown here is derived from an EMBL/GenBank/DDBJ whole genome shotgun (WGS) entry which is preliminary data.</text>
</comment>
<dbReference type="Proteomes" id="UP000051530">
    <property type="component" value="Unassembled WGS sequence"/>
</dbReference>
<proteinExistence type="predicted"/>
<feature type="transmembrane region" description="Helical" evidence="1">
    <location>
        <begin position="417"/>
        <end position="437"/>
    </location>
</feature>
<evidence type="ECO:0000313" key="3">
    <source>
        <dbReference type="Proteomes" id="UP000051530"/>
    </source>
</evidence>
<sequence>MIIGIGTFLLTYKKCSTYDMYSILTLISTAVSGIRWSFIQKYLKKEKSHLHFIRHVNLVIAIKLIIYALLFEVKNDIFGFRNIPETDIKSTETAQNIELTIKKPEDPVGIVREKENSLSNIDTNSTNSKVGQLTVQSSQNTNIIKNLLNISEHDSSISTQGTISNKNTIKQPEQMTNEKAATFDQKINTSATKSLHPTENSILRISKAFKNVLTENANKKERHASNPLLLKVKTDTHRCRITRHTPFWSNHRSSHNGLPWDTSESSISKHFLLNIPYQFLPDRHLFTQNRQFPDFKPKNHSMNLMDQNSTDHHDRISLTSNKISRLSNISSEKVSDLETPRDKSALDDDFVFVNFLNGVILYVIYLGMALFIIICNIFTFLYEKSVQLMFQTINFIPKIKYGICTLYSFILNSGSAILEYAKIVVIFLIHNFTLLVLKLSNITQMVQYQLKSLISALWTNLIVLIPFLLLVIALSSFTFLLILVEFAILKKYSSVFLSILGIFKELTIIILSTYLFKTITLTGINWVGLVVSLFGLVLYAIFKGSK</sequence>
<keyword evidence="1" id="KW-0472">Membrane</keyword>
<reference evidence="2 3" key="1">
    <citation type="submission" date="2015-07" db="EMBL/GenBank/DDBJ databases">
        <title>The genome of Pseudoloma neurophilia, a relevant intracellular parasite of the zebrafish.</title>
        <authorList>
            <person name="Ndikumana S."/>
            <person name="Pelin A."/>
            <person name="Sanders J."/>
            <person name="Corradi N."/>
        </authorList>
    </citation>
    <scope>NUCLEOTIDE SEQUENCE [LARGE SCALE GENOMIC DNA]</scope>
    <source>
        <strain evidence="2 3">MK1</strain>
    </source>
</reference>
<keyword evidence="1" id="KW-0812">Transmembrane</keyword>
<keyword evidence="3" id="KW-1185">Reference proteome</keyword>
<feature type="transmembrane region" description="Helical" evidence="1">
    <location>
        <begin position="495"/>
        <end position="516"/>
    </location>
</feature>
<gene>
    <name evidence="2" type="ORF">M153_2513000265</name>
</gene>
<feature type="transmembrane region" description="Helical" evidence="1">
    <location>
        <begin position="20"/>
        <end position="39"/>
    </location>
</feature>
<evidence type="ECO:0008006" key="4">
    <source>
        <dbReference type="Google" id="ProtNLM"/>
    </source>
</evidence>
<dbReference type="AlphaFoldDB" id="A0A0R0LTR5"/>
<feature type="transmembrane region" description="Helical" evidence="1">
    <location>
        <begin position="359"/>
        <end position="382"/>
    </location>
</feature>
<dbReference type="VEuPathDB" id="MicrosporidiaDB:M153_2513000265"/>
<feature type="transmembrane region" description="Helical" evidence="1">
    <location>
        <begin position="457"/>
        <end position="483"/>
    </location>
</feature>
<name>A0A0R0LTR5_9MICR</name>